<gene>
    <name evidence="3" type="ORF">D9V34_03705</name>
</gene>
<keyword evidence="4" id="KW-1185">Reference proteome</keyword>
<dbReference type="GO" id="GO:0016853">
    <property type="term" value="F:isomerase activity"/>
    <property type="evidence" value="ECO:0007669"/>
    <property type="project" value="UniProtKB-KW"/>
</dbReference>
<dbReference type="RefSeq" id="WP_121687545.1">
    <property type="nucleotide sequence ID" value="NZ_RCUY01000002.1"/>
</dbReference>
<dbReference type="EMBL" id="RCUY01000002">
    <property type="protein sequence ID" value="RLP83922.1"/>
    <property type="molecule type" value="Genomic_DNA"/>
</dbReference>
<protein>
    <submittedName>
        <fullName evidence="3">UDP-N-acetylglucosamine 2-epimerase (Non-hydrolyzing)</fullName>
    </submittedName>
</protein>
<evidence type="ECO:0000313" key="4">
    <source>
        <dbReference type="Proteomes" id="UP000269438"/>
    </source>
</evidence>
<dbReference type="PANTHER" id="PTHR43174">
    <property type="entry name" value="UDP-N-ACETYLGLUCOSAMINE 2-EPIMERASE"/>
    <property type="match status" value="1"/>
</dbReference>
<comment type="caution">
    <text evidence="3">The sequence shown here is derived from an EMBL/GenBank/DDBJ whole genome shotgun (WGS) entry which is preliminary data.</text>
</comment>
<dbReference type="SUPFAM" id="SSF53756">
    <property type="entry name" value="UDP-Glycosyltransferase/glycogen phosphorylase"/>
    <property type="match status" value="1"/>
</dbReference>
<comment type="similarity">
    <text evidence="1">Belongs to the UDP-N-acetylglucosamine 2-epimerase family.</text>
</comment>
<evidence type="ECO:0000313" key="3">
    <source>
        <dbReference type="EMBL" id="RLP83922.1"/>
    </source>
</evidence>
<sequence length="371" mass="38924">MAGRQSEAPIAAVTGTRAETIRLAPIIRRLRGRARVFHTGTLGESGLSGRFFAALGLGTPDVVLNGAPGRSPSDQIGTGLIDLGAQFLESPPAAVIVFGQTPSASMGAQAARYAGVPVVQVGAGMAAQGRDQPDETTRLVVRALADLHCVSTPENAENLRIAGVDPARIRLTGSTGVESTRLALSTVVRDRLIPDAPSGYALATIAHPENIGDAATLARILRVLGQGALPTVLVLHPRTAEAVTRFGLEDLLTPLQVRRNLGYRAFLELAARARLLITDSDGVQEEATVLGKPVLVLRRNTRYPEAITTGFAVLVTPGMDLRLEVALALADVDGAARLAGRASPFGDGRASERILRHTAALIGEHCPRLRG</sequence>
<evidence type="ECO:0000259" key="2">
    <source>
        <dbReference type="Pfam" id="PF02350"/>
    </source>
</evidence>
<proteinExistence type="inferred from homology"/>
<dbReference type="InterPro" id="IPR029767">
    <property type="entry name" value="WecB-like"/>
</dbReference>
<name>A0A3L7AXF1_9MICO</name>
<feature type="domain" description="UDP-N-acetylglucosamine 2-epimerase" evidence="2">
    <location>
        <begin position="34"/>
        <end position="356"/>
    </location>
</feature>
<accession>A0A3L7AXF1</accession>
<dbReference type="InterPro" id="IPR003331">
    <property type="entry name" value="UDP_GlcNAc_Epimerase_2_dom"/>
</dbReference>
<dbReference type="Gene3D" id="3.40.50.2000">
    <property type="entry name" value="Glycogen Phosphorylase B"/>
    <property type="match status" value="2"/>
</dbReference>
<dbReference type="OrthoDB" id="9803238at2"/>
<dbReference type="Pfam" id="PF02350">
    <property type="entry name" value="Epimerase_2"/>
    <property type="match status" value="1"/>
</dbReference>
<dbReference type="Proteomes" id="UP000269438">
    <property type="component" value="Unassembled WGS sequence"/>
</dbReference>
<keyword evidence="1" id="KW-0413">Isomerase</keyword>
<dbReference type="AlphaFoldDB" id="A0A3L7AXF1"/>
<reference evidence="3 4" key="1">
    <citation type="submission" date="2018-10" db="EMBL/GenBank/DDBJ databases">
        <authorList>
            <person name="Li J."/>
        </authorList>
    </citation>
    <scope>NUCLEOTIDE SEQUENCE [LARGE SCALE GENOMIC DNA]</scope>
    <source>
        <strain evidence="3 4">JCM 11654</strain>
    </source>
</reference>
<organism evidence="3 4">
    <name type="scientific">Mycetocola lacteus</name>
    <dbReference type="NCBI Taxonomy" id="76637"/>
    <lineage>
        <taxon>Bacteria</taxon>
        <taxon>Bacillati</taxon>
        <taxon>Actinomycetota</taxon>
        <taxon>Actinomycetes</taxon>
        <taxon>Micrococcales</taxon>
        <taxon>Microbacteriaceae</taxon>
        <taxon>Mycetocola</taxon>
    </lineage>
</organism>
<evidence type="ECO:0000256" key="1">
    <source>
        <dbReference type="RuleBase" id="RU003513"/>
    </source>
</evidence>
<dbReference type="PANTHER" id="PTHR43174:SF1">
    <property type="entry name" value="UDP-N-ACETYLGLUCOSAMINE 2-EPIMERASE"/>
    <property type="match status" value="1"/>
</dbReference>